<gene>
    <name evidence="2" type="ORF">PSON_ATCC_30995.1.T1890054</name>
</gene>
<dbReference type="Proteomes" id="UP000692954">
    <property type="component" value="Unassembled WGS sequence"/>
</dbReference>
<keyword evidence="3" id="KW-1185">Reference proteome</keyword>
<evidence type="ECO:0000313" key="2">
    <source>
        <dbReference type="EMBL" id="CAD8128477.1"/>
    </source>
</evidence>
<proteinExistence type="predicted"/>
<name>A0A8S1RM38_9CILI</name>
<keyword evidence="1" id="KW-1133">Transmembrane helix</keyword>
<protein>
    <recommendedName>
        <fullName evidence="4">Transmembrane protein</fullName>
    </recommendedName>
</protein>
<evidence type="ECO:0000256" key="1">
    <source>
        <dbReference type="SAM" id="Phobius"/>
    </source>
</evidence>
<keyword evidence="1" id="KW-0472">Membrane</keyword>
<dbReference type="AlphaFoldDB" id="A0A8S1RM38"/>
<reference evidence="2" key="1">
    <citation type="submission" date="2021-01" db="EMBL/GenBank/DDBJ databases">
        <authorList>
            <consortium name="Genoscope - CEA"/>
            <person name="William W."/>
        </authorList>
    </citation>
    <scope>NUCLEOTIDE SEQUENCE</scope>
</reference>
<accession>A0A8S1RM38</accession>
<dbReference type="EMBL" id="CAJJDN010000189">
    <property type="protein sequence ID" value="CAD8128477.1"/>
    <property type="molecule type" value="Genomic_DNA"/>
</dbReference>
<sequence length="177" mass="21662">MHIKIYNCKIHQIIYHYHHHILHYHQQFHLHLYLNMVIRLFNYKFNNHQDINISNQSTNHLNQNFHLHIIHIQLFKNFHIHAYIHQEQVKIQDYMINMLLNTKSKYYLNIIYNIVLVINFCYGTTLSLIYILLPQLLLYSQYPGLQEHCNPFNILFVVKSQDKQPLIFVIKQLRLDE</sequence>
<feature type="transmembrane region" description="Helical" evidence="1">
    <location>
        <begin position="106"/>
        <end position="133"/>
    </location>
</feature>
<comment type="caution">
    <text evidence="2">The sequence shown here is derived from an EMBL/GenBank/DDBJ whole genome shotgun (WGS) entry which is preliminary data.</text>
</comment>
<evidence type="ECO:0008006" key="4">
    <source>
        <dbReference type="Google" id="ProtNLM"/>
    </source>
</evidence>
<organism evidence="2 3">
    <name type="scientific">Paramecium sonneborni</name>
    <dbReference type="NCBI Taxonomy" id="65129"/>
    <lineage>
        <taxon>Eukaryota</taxon>
        <taxon>Sar</taxon>
        <taxon>Alveolata</taxon>
        <taxon>Ciliophora</taxon>
        <taxon>Intramacronucleata</taxon>
        <taxon>Oligohymenophorea</taxon>
        <taxon>Peniculida</taxon>
        <taxon>Parameciidae</taxon>
        <taxon>Paramecium</taxon>
    </lineage>
</organism>
<keyword evidence="1" id="KW-0812">Transmembrane</keyword>
<evidence type="ECO:0000313" key="3">
    <source>
        <dbReference type="Proteomes" id="UP000692954"/>
    </source>
</evidence>